<reference evidence="1 2" key="1">
    <citation type="submission" date="2021-06" db="EMBL/GenBank/DDBJ databases">
        <title>Caerostris darwini draft genome.</title>
        <authorList>
            <person name="Kono N."/>
            <person name="Arakawa K."/>
        </authorList>
    </citation>
    <scope>NUCLEOTIDE SEQUENCE [LARGE SCALE GENOMIC DNA]</scope>
</reference>
<sequence length="133" mass="15600">MSFSLLPALPPPPVSLIHAAWKENAVLIRIKVQPEREEFELGFDYVDRYVHDSMDKRKCKTRHRVAHHLLRNQISIKSSKAYYRQTDVKNSDIIIGNGRHETFGIYKNERFILPYLLITYSSITTNVHFKSEN</sequence>
<gene>
    <name evidence="1" type="ORF">CDAR_310091</name>
</gene>
<name>A0AAV4WSB4_9ARAC</name>
<keyword evidence="2" id="KW-1185">Reference proteome</keyword>
<proteinExistence type="predicted"/>
<dbReference type="Proteomes" id="UP001054837">
    <property type="component" value="Unassembled WGS sequence"/>
</dbReference>
<evidence type="ECO:0000313" key="2">
    <source>
        <dbReference type="Proteomes" id="UP001054837"/>
    </source>
</evidence>
<dbReference type="EMBL" id="BPLQ01015016">
    <property type="protein sequence ID" value="GIY85178.1"/>
    <property type="molecule type" value="Genomic_DNA"/>
</dbReference>
<dbReference type="AlphaFoldDB" id="A0AAV4WSB4"/>
<accession>A0AAV4WSB4</accession>
<protein>
    <submittedName>
        <fullName evidence="1">Uncharacterized protein</fullName>
    </submittedName>
</protein>
<comment type="caution">
    <text evidence="1">The sequence shown here is derived from an EMBL/GenBank/DDBJ whole genome shotgun (WGS) entry which is preliminary data.</text>
</comment>
<evidence type="ECO:0000313" key="1">
    <source>
        <dbReference type="EMBL" id="GIY85178.1"/>
    </source>
</evidence>
<organism evidence="1 2">
    <name type="scientific">Caerostris darwini</name>
    <dbReference type="NCBI Taxonomy" id="1538125"/>
    <lineage>
        <taxon>Eukaryota</taxon>
        <taxon>Metazoa</taxon>
        <taxon>Ecdysozoa</taxon>
        <taxon>Arthropoda</taxon>
        <taxon>Chelicerata</taxon>
        <taxon>Arachnida</taxon>
        <taxon>Araneae</taxon>
        <taxon>Araneomorphae</taxon>
        <taxon>Entelegynae</taxon>
        <taxon>Araneoidea</taxon>
        <taxon>Araneidae</taxon>
        <taxon>Caerostris</taxon>
    </lineage>
</organism>